<keyword evidence="6" id="KW-1185">Reference proteome</keyword>
<evidence type="ECO:0000259" key="2">
    <source>
        <dbReference type="Pfam" id="PF21787"/>
    </source>
</evidence>
<gene>
    <name evidence="5" type="ORF">JYU34_007427</name>
</gene>
<evidence type="ECO:0008006" key="7">
    <source>
        <dbReference type="Google" id="ProtNLM"/>
    </source>
</evidence>
<feature type="domain" description="Transposable element P transposase-like RNase H" evidence="2">
    <location>
        <begin position="206"/>
        <end position="337"/>
    </location>
</feature>
<dbReference type="Proteomes" id="UP000823941">
    <property type="component" value="Chromosome 10"/>
</dbReference>
<dbReference type="InterPro" id="IPR048367">
    <property type="entry name" value="TNP-like_RNaseH_C"/>
</dbReference>
<reference evidence="5 6" key="1">
    <citation type="submission" date="2021-06" db="EMBL/GenBank/DDBJ databases">
        <title>A haploid diamondback moth (Plutella xylostella L.) genome assembly resolves 31 chromosomes and identifies a diamide resistance mutation.</title>
        <authorList>
            <person name="Ward C.M."/>
            <person name="Perry K.D."/>
            <person name="Baker G."/>
            <person name="Powis K."/>
            <person name="Heckel D.G."/>
            <person name="Baxter S.W."/>
        </authorList>
    </citation>
    <scope>NUCLEOTIDE SEQUENCE [LARGE SCALE GENOMIC DNA]</scope>
    <source>
        <strain evidence="5 6">LV</strain>
        <tissue evidence="5">Single pupa</tissue>
    </source>
</reference>
<feature type="domain" description="Transposable element P transposase-like GTP-binding insertion" evidence="3">
    <location>
        <begin position="372"/>
        <end position="489"/>
    </location>
</feature>
<dbReference type="Pfam" id="PF21789">
    <property type="entry name" value="TNP-like_RNaseH_C"/>
    <property type="match status" value="1"/>
</dbReference>
<evidence type="ECO:0000259" key="4">
    <source>
        <dbReference type="Pfam" id="PF21789"/>
    </source>
</evidence>
<dbReference type="Pfam" id="PF12017">
    <property type="entry name" value="Tnp_P_element"/>
    <property type="match status" value="1"/>
</dbReference>
<proteinExistence type="predicted"/>
<name>A0ABQ7QQH3_PLUXY</name>
<dbReference type="Pfam" id="PF21787">
    <property type="entry name" value="TNP-like_RNaseH_N"/>
    <property type="match status" value="1"/>
</dbReference>
<evidence type="ECO:0000313" key="6">
    <source>
        <dbReference type="Proteomes" id="UP000823941"/>
    </source>
</evidence>
<accession>A0ABQ7QQH3</accession>
<feature type="domain" description="THAP9-like helix-turn-helix" evidence="1">
    <location>
        <begin position="146"/>
        <end position="198"/>
    </location>
</feature>
<protein>
    <recommendedName>
        <fullName evidence="7">Transposable element P transposase</fullName>
    </recommendedName>
</protein>
<dbReference type="Pfam" id="PF21788">
    <property type="entry name" value="TNP-like_GBD"/>
    <property type="match status" value="1"/>
</dbReference>
<dbReference type="InterPro" id="IPR021896">
    <property type="entry name" value="THAP9-like_HTH"/>
</dbReference>
<organism evidence="5 6">
    <name type="scientific">Plutella xylostella</name>
    <name type="common">Diamondback moth</name>
    <name type="synonym">Plutella maculipennis</name>
    <dbReference type="NCBI Taxonomy" id="51655"/>
    <lineage>
        <taxon>Eukaryota</taxon>
        <taxon>Metazoa</taxon>
        <taxon>Ecdysozoa</taxon>
        <taxon>Arthropoda</taxon>
        <taxon>Hexapoda</taxon>
        <taxon>Insecta</taxon>
        <taxon>Pterygota</taxon>
        <taxon>Neoptera</taxon>
        <taxon>Endopterygota</taxon>
        <taxon>Lepidoptera</taxon>
        <taxon>Glossata</taxon>
        <taxon>Ditrysia</taxon>
        <taxon>Yponomeutoidea</taxon>
        <taxon>Plutellidae</taxon>
        <taxon>Plutella</taxon>
    </lineage>
</organism>
<evidence type="ECO:0000259" key="1">
    <source>
        <dbReference type="Pfam" id="PF12017"/>
    </source>
</evidence>
<dbReference type="InterPro" id="IPR048365">
    <property type="entry name" value="TNP-like_RNaseH_N"/>
</dbReference>
<sequence length="841" mass="97106">MLDDNYIFKNARVCHQHFESKYHTWSSRLTIDAVPTLLLKVSTRKRPLSDINNFATDNTAPSTSEALLISTEPAVTASTSTAVPKKRYSARNEKVPIATRNYLEKKTLRCKKDSYVTRLKKAMKLSENETFKNFLNKFTSLAAIFTIMQFREISKPKMGRRFSRNEKIMALSLYKQGPKAYRWLRKIFILPSPVTLSRLISVVGLRPGINKKIFLLLKKRVERMSENDKLCMVLFDEISITPHFELNRKRDEITGFVNNGTERKRKIADHALVFMLRGVFKNYKQPLAYSFCAGATQKYDLKNQLKNIITELQECGLKVLATVCDQGATNSSMINALIEDTRIMYLRQGEVLKNDIFEINGQQIIPLFDTPHLIKGIRNNLMTKNLKCQIDNKIKIAKWDHIIKLHQENPAYKGIKLIKNLTEAHVDPKKLRKMKVKMATQVFSKTVGTNMGYLADKGILPIECKDTADILLFFDELFDSLNGSYDNSKKRCGKILLKAVTPKSEHSKVWARAKKVLKTMKFVTNQGREGSVPSITNWLRTLNNVELLKNQLIDEHKIKSIWMRHFNQDPLEIFFGCIRSHGCRNISPTALGFESAFTSLLINNLNSNHSVGSNCQEDKCRIFQSMKSLLNKEDVKENNITEVDMCDIECKIEDFREKASNTVIFSQLSYVAGYILKRAKKIYKNCNICKKDVCGNEPNEYIKIREFSTTRSSLTYLSMSVIKLFSTIQDISTYILENKSDVKEITNYLITLYYINTDFAFLTCPVHKKQLIEFIFELCSRFFINNWCRDVNKILNGTSTEVNSPDHIKKACVEYYKKRNKCRKPYPDVLIYPRYFIHVGI</sequence>
<evidence type="ECO:0000313" key="5">
    <source>
        <dbReference type="EMBL" id="KAG7307267.1"/>
    </source>
</evidence>
<dbReference type="InterPro" id="IPR048366">
    <property type="entry name" value="TNP-like_GBD"/>
</dbReference>
<evidence type="ECO:0000259" key="3">
    <source>
        <dbReference type="Pfam" id="PF21788"/>
    </source>
</evidence>
<dbReference type="EMBL" id="JAHIBW010000010">
    <property type="protein sequence ID" value="KAG7307267.1"/>
    <property type="molecule type" value="Genomic_DNA"/>
</dbReference>
<comment type="caution">
    <text evidence="5">The sequence shown here is derived from an EMBL/GenBank/DDBJ whole genome shotgun (WGS) entry which is preliminary data.</text>
</comment>
<feature type="domain" description="Transposable element P transposase-like RNase H C-terminal" evidence="4">
    <location>
        <begin position="566"/>
        <end position="597"/>
    </location>
</feature>